<accession>A0A2P5E225</accession>
<organism evidence="2 3">
    <name type="scientific">Parasponia andersonii</name>
    <name type="common">Sponia andersonii</name>
    <dbReference type="NCBI Taxonomy" id="3476"/>
    <lineage>
        <taxon>Eukaryota</taxon>
        <taxon>Viridiplantae</taxon>
        <taxon>Streptophyta</taxon>
        <taxon>Embryophyta</taxon>
        <taxon>Tracheophyta</taxon>
        <taxon>Spermatophyta</taxon>
        <taxon>Magnoliopsida</taxon>
        <taxon>eudicotyledons</taxon>
        <taxon>Gunneridae</taxon>
        <taxon>Pentapetalae</taxon>
        <taxon>rosids</taxon>
        <taxon>fabids</taxon>
        <taxon>Rosales</taxon>
        <taxon>Cannabaceae</taxon>
        <taxon>Parasponia</taxon>
    </lineage>
</organism>
<sequence>MNYKHTPNMLAKPYEYLSQNNLIPERGRNRQLLTGAELEAESGRKTKLEPRRIQRWWWHSDRKSDGGTAGEKPFRWRNLPATGGDLRQQHPALVRQRLPVTADRRVWHGGGRWRLG</sequence>
<reference evidence="3" key="1">
    <citation type="submission" date="2016-06" db="EMBL/GenBank/DDBJ databases">
        <title>Parallel loss of symbiosis genes in relatives of nitrogen-fixing non-legume Parasponia.</title>
        <authorList>
            <person name="Van Velzen R."/>
            <person name="Holmer R."/>
            <person name="Bu F."/>
            <person name="Rutten L."/>
            <person name="Van Zeijl A."/>
            <person name="Liu W."/>
            <person name="Santuari L."/>
            <person name="Cao Q."/>
            <person name="Sharma T."/>
            <person name="Shen D."/>
            <person name="Roswanjaya Y."/>
            <person name="Wardhani T."/>
            <person name="Kalhor M.S."/>
            <person name="Jansen J."/>
            <person name="Van den Hoogen J."/>
            <person name="Gungor B."/>
            <person name="Hartog M."/>
            <person name="Hontelez J."/>
            <person name="Verver J."/>
            <person name="Yang W.-C."/>
            <person name="Schijlen E."/>
            <person name="Repin R."/>
            <person name="Schilthuizen M."/>
            <person name="Schranz E."/>
            <person name="Heidstra R."/>
            <person name="Miyata K."/>
            <person name="Fedorova E."/>
            <person name="Kohlen W."/>
            <person name="Bisseling T."/>
            <person name="Smit S."/>
            <person name="Geurts R."/>
        </authorList>
    </citation>
    <scope>NUCLEOTIDE SEQUENCE [LARGE SCALE GENOMIC DNA]</scope>
    <source>
        <strain evidence="3">cv. WU1-14</strain>
    </source>
</reference>
<feature type="region of interest" description="Disordered" evidence="1">
    <location>
        <begin position="61"/>
        <end position="90"/>
    </location>
</feature>
<comment type="caution">
    <text evidence="2">The sequence shown here is derived from an EMBL/GenBank/DDBJ whole genome shotgun (WGS) entry which is preliminary data.</text>
</comment>
<dbReference type="Proteomes" id="UP000237105">
    <property type="component" value="Unassembled WGS sequence"/>
</dbReference>
<evidence type="ECO:0000313" key="3">
    <source>
        <dbReference type="Proteomes" id="UP000237105"/>
    </source>
</evidence>
<dbReference type="EMBL" id="JXTB01000003">
    <property type="protein sequence ID" value="PON79596.1"/>
    <property type="molecule type" value="Genomic_DNA"/>
</dbReference>
<evidence type="ECO:0000313" key="2">
    <source>
        <dbReference type="EMBL" id="PON79596.1"/>
    </source>
</evidence>
<gene>
    <name evidence="2" type="ORF">PanWU01x14_008280</name>
</gene>
<dbReference type="AlphaFoldDB" id="A0A2P5E225"/>
<evidence type="ECO:0000256" key="1">
    <source>
        <dbReference type="SAM" id="MobiDB-lite"/>
    </source>
</evidence>
<keyword evidence="3" id="KW-1185">Reference proteome</keyword>
<proteinExistence type="predicted"/>
<protein>
    <submittedName>
        <fullName evidence="2">Uncharacterized protein</fullName>
    </submittedName>
</protein>
<name>A0A2P5E225_PARAD</name>